<organism evidence="3 4">
    <name type="scientific">Racocetra fulgida</name>
    <dbReference type="NCBI Taxonomy" id="60492"/>
    <lineage>
        <taxon>Eukaryota</taxon>
        <taxon>Fungi</taxon>
        <taxon>Fungi incertae sedis</taxon>
        <taxon>Mucoromycota</taxon>
        <taxon>Glomeromycotina</taxon>
        <taxon>Glomeromycetes</taxon>
        <taxon>Diversisporales</taxon>
        <taxon>Gigasporaceae</taxon>
        <taxon>Racocetra</taxon>
    </lineage>
</organism>
<evidence type="ECO:0000256" key="2">
    <source>
        <dbReference type="SAM" id="Phobius"/>
    </source>
</evidence>
<feature type="transmembrane region" description="Helical" evidence="2">
    <location>
        <begin position="591"/>
        <end position="612"/>
    </location>
</feature>
<dbReference type="EMBL" id="CAJVPZ010000664">
    <property type="protein sequence ID" value="CAG8472706.1"/>
    <property type="molecule type" value="Genomic_DNA"/>
</dbReference>
<feature type="transmembrane region" description="Helical" evidence="2">
    <location>
        <begin position="165"/>
        <end position="187"/>
    </location>
</feature>
<feature type="transmembrane region" description="Helical" evidence="2">
    <location>
        <begin position="79"/>
        <end position="97"/>
    </location>
</feature>
<feature type="region of interest" description="Disordered" evidence="1">
    <location>
        <begin position="447"/>
        <end position="494"/>
    </location>
</feature>
<evidence type="ECO:0000256" key="1">
    <source>
        <dbReference type="SAM" id="MobiDB-lite"/>
    </source>
</evidence>
<sequence>MGDKQTNDPPKDPEKLEMFWNERKYNLIKLKKSIDKWKKLRAYSFQRLVLAFAICVFSLGLGCYLYIADKDEIESTLKIVSTSIFGAGSGGILFKSLTSLKNLFKNKQVKEKDNNKDTEYKIDDTIVTNSKNNCPSRLNYLERSPIKFVKKLIENIHIMMIWRTIWVSLMSCSFIILSIITIFLIIYNTKASIFHNLTIILISFSCFCLLEVIAVALCITYYIPELDMLDKSNRSATSSDMYFDDFDETVKKKLDELTKEYSTSSSSTSTKNKDIVNLVKDLIGFSLLELTKVYIIIEEEPDIIYSILKIMTLMAYFVNKFYKMLDRKPKILKSYIKCMHFLLESINAYTSTIIDFNGNINNSYLKNAQEIINELEETNNNDLDDITKEFSDLPKLNGEIKKKFGVLYDLMDRILEEEFGSTKNITKEIDKLTTDIYDSLKKSNEAIENKDVNQSKEKNEPETNKDDNESENKDESEISEYEISESESSESESSEGDRFNYIRLNINIDLDKLEEKIGTILLEIKSRRDEISKIKKVNDDEIGLNRINESIESLRLLLISTKDRDVMKKHFMHKINLFEKISYEKNCLKKFFMYFLAIIFFPNLFLIGLISWNNKDYEVIKAKQDNANHGDVSNLDVNNDDMSNPDVNNDDMSKENNVNNVERKKDKRKYIIKQKYRLQLNRIEMNKKEKEIIKRLLFGLSMDSSNFV</sequence>
<name>A0A9N8Z6M4_9GLOM</name>
<reference evidence="3" key="1">
    <citation type="submission" date="2021-06" db="EMBL/GenBank/DDBJ databases">
        <authorList>
            <person name="Kallberg Y."/>
            <person name="Tangrot J."/>
            <person name="Rosling A."/>
        </authorList>
    </citation>
    <scope>NUCLEOTIDE SEQUENCE</scope>
    <source>
        <strain evidence="3">IN212</strain>
    </source>
</reference>
<keyword evidence="2" id="KW-1133">Transmembrane helix</keyword>
<comment type="caution">
    <text evidence="3">The sequence shown here is derived from an EMBL/GenBank/DDBJ whole genome shotgun (WGS) entry which is preliminary data.</text>
</comment>
<keyword evidence="2" id="KW-0812">Transmembrane</keyword>
<keyword evidence="4" id="KW-1185">Reference proteome</keyword>
<feature type="transmembrane region" description="Helical" evidence="2">
    <location>
        <begin position="48"/>
        <end position="67"/>
    </location>
</feature>
<feature type="transmembrane region" description="Helical" evidence="2">
    <location>
        <begin position="199"/>
        <end position="223"/>
    </location>
</feature>
<keyword evidence="2" id="KW-0472">Membrane</keyword>
<dbReference type="AlphaFoldDB" id="A0A9N8Z6M4"/>
<evidence type="ECO:0000313" key="4">
    <source>
        <dbReference type="Proteomes" id="UP000789396"/>
    </source>
</evidence>
<dbReference type="OrthoDB" id="2475211at2759"/>
<feature type="compositionally biased region" description="Polar residues" evidence="1">
    <location>
        <begin position="635"/>
        <end position="647"/>
    </location>
</feature>
<protein>
    <submittedName>
        <fullName evidence="3">9624_t:CDS:1</fullName>
    </submittedName>
</protein>
<feature type="compositionally biased region" description="Basic and acidic residues" evidence="1">
    <location>
        <begin position="447"/>
        <end position="476"/>
    </location>
</feature>
<dbReference type="Proteomes" id="UP000789396">
    <property type="component" value="Unassembled WGS sequence"/>
</dbReference>
<proteinExistence type="predicted"/>
<gene>
    <name evidence="3" type="ORF">RFULGI_LOCUS1192</name>
</gene>
<evidence type="ECO:0000313" key="3">
    <source>
        <dbReference type="EMBL" id="CAG8472706.1"/>
    </source>
</evidence>
<feature type="compositionally biased region" description="Acidic residues" evidence="1">
    <location>
        <begin position="477"/>
        <end position="494"/>
    </location>
</feature>
<accession>A0A9N8Z6M4</accession>
<feature type="region of interest" description="Disordered" evidence="1">
    <location>
        <begin position="630"/>
        <end position="660"/>
    </location>
</feature>